<feature type="active site" description="Nucleophile" evidence="2">
    <location>
        <position position="49"/>
    </location>
</feature>
<keyword evidence="3" id="KW-0812">Transmembrane</keyword>
<proteinExistence type="predicted"/>
<keyword evidence="3" id="KW-1133">Transmembrane helix</keyword>
<feature type="transmembrane region" description="Helical" evidence="3">
    <location>
        <begin position="344"/>
        <end position="365"/>
    </location>
</feature>
<gene>
    <name evidence="5" type="ORF">ABWT76_002827</name>
</gene>
<dbReference type="RefSeq" id="WP_354636305.1">
    <property type="nucleotide sequence ID" value="NZ_CP159837.1"/>
</dbReference>
<organism evidence="5">
    <name type="scientific">Planktothricoides raciborskii GIHE-MW2</name>
    <dbReference type="NCBI Taxonomy" id="2792601"/>
    <lineage>
        <taxon>Bacteria</taxon>
        <taxon>Bacillati</taxon>
        <taxon>Cyanobacteriota</taxon>
        <taxon>Cyanophyceae</taxon>
        <taxon>Oscillatoriophycideae</taxon>
        <taxon>Oscillatoriales</taxon>
        <taxon>Oscillatoriaceae</taxon>
        <taxon>Planktothricoides</taxon>
    </lineage>
</organism>
<comment type="caution">
    <text evidence="2">Lacks conserved residue(s) required for the propagation of feature annotation.</text>
</comment>
<dbReference type="Gene3D" id="3.40.1090.10">
    <property type="entry name" value="Cytosolic phospholipase A2 catalytic domain"/>
    <property type="match status" value="1"/>
</dbReference>
<keyword evidence="1 2" id="KW-0443">Lipid metabolism</keyword>
<reference evidence="5" key="1">
    <citation type="submission" date="2024-07" db="EMBL/GenBank/DDBJ databases">
        <authorList>
            <person name="Kim Y.J."/>
            <person name="Jeong J.Y."/>
        </authorList>
    </citation>
    <scope>NUCLEOTIDE SEQUENCE</scope>
    <source>
        <strain evidence="5">GIHE-MW2</strain>
    </source>
</reference>
<accession>A0AAU8JNX5</accession>
<feature type="active site" description="Proton acceptor" evidence="2">
    <location>
        <position position="228"/>
    </location>
</feature>
<dbReference type="SUPFAM" id="SSF52151">
    <property type="entry name" value="FabD/lysophospholipase-like"/>
    <property type="match status" value="1"/>
</dbReference>
<dbReference type="GO" id="GO:0004623">
    <property type="term" value="F:phospholipase A2 activity"/>
    <property type="evidence" value="ECO:0007669"/>
    <property type="project" value="TreeGrafter"/>
</dbReference>
<dbReference type="EMBL" id="CP159837">
    <property type="protein sequence ID" value="XCM39866.1"/>
    <property type="molecule type" value="Genomic_DNA"/>
</dbReference>
<keyword evidence="2" id="KW-0442">Lipid degradation</keyword>
<dbReference type="PROSITE" id="PS51635">
    <property type="entry name" value="PNPLA"/>
    <property type="match status" value="1"/>
</dbReference>
<evidence type="ECO:0000259" key="4">
    <source>
        <dbReference type="PROSITE" id="PS51635"/>
    </source>
</evidence>
<evidence type="ECO:0000313" key="5">
    <source>
        <dbReference type="EMBL" id="XCM39866.1"/>
    </source>
</evidence>
<evidence type="ECO:0000256" key="1">
    <source>
        <dbReference type="ARBA" id="ARBA00023098"/>
    </source>
</evidence>
<protein>
    <submittedName>
        <fullName evidence="5">Patatin-like phospholipase family protein</fullName>
    </submittedName>
</protein>
<dbReference type="Pfam" id="PF01734">
    <property type="entry name" value="Patatin"/>
    <property type="match status" value="1"/>
</dbReference>
<dbReference type="GO" id="GO:0046475">
    <property type="term" value="P:glycerophospholipid catabolic process"/>
    <property type="evidence" value="ECO:0007669"/>
    <property type="project" value="TreeGrafter"/>
</dbReference>
<dbReference type="PANTHER" id="PTHR10728">
    <property type="entry name" value="CYTOSOLIC PHOSPHOLIPASE A2"/>
    <property type="match status" value="1"/>
</dbReference>
<dbReference type="GO" id="GO:0005829">
    <property type="term" value="C:cytosol"/>
    <property type="evidence" value="ECO:0007669"/>
    <property type="project" value="TreeGrafter"/>
</dbReference>
<keyword evidence="2" id="KW-0378">Hydrolase</keyword>
<evidence type="ECO:0000256" key="3">
    <source>
        <dbReference type="SAM" id="Phobius"/>
    </source>
</evidence>
<dbReference type="InterPro" id="IPR002641">
    <property type="entry name" value="PNPLA_dom"/>
</dbReference>
<dbReference type="PANTHER" id="PTHR10728:SF40">
    <property type="entry name" value="PATATIN FAMILY PROTEIN"/>
    <property type="match status" value="1"/>
</dbReference>
<keyword evidence="3" id="KW-0472">Membrane</keyword>
<feature type="transmembrane region" description="Helical" evidence="3">
    <location>
        <begin position="314"/>
        <end position="332"/>
    </location>
</feature>
<sequence>MNNNQKPFGSIAIGLSGGGYRATAFHLGTLDFLEYVGILQDVTMISTVSGGTFTGARYALSQADGKSFPEFFQGFYQDLASTHLPSLWLEELNAQRESGTGEIKLIKAAANVYNQRLFNGSKFGQLFDAAPNIHLKEIIFNATEFDNGLVFRFQRSNGGLIGNNKISIPPEVAKQIRIADIVASSSCFPGGFEPMVFPDDYFSETEYEKIKEKLPENLKSTLPVALMDGGVDDNQGVQSLMLANDRIRRQIKQGKTPETAEIGLLIVSDTDNIQPSTEDIFQPSSYVNPESQAKTNQRILSNVTLENLVLMSRFARGFIYLIPFLLLAQAISDLVNQKFEPMELLLVGVPFLLSLSVAGFIGLLFQEFRGNLLPNVQENLQKELGVSLWDNTRTLTVDEVLKLVEIRVGSMLVLPTVFMKRIRSLVSREVYSKDKDGNFNTYGNIVIANYIYDLEKKQGKKFTDPNLKNPSEKMQQIATASTNMATTLWFKWGEEKQGLNQVISCGQVTMCFNLLEYILEQKADKIGQDPVVTEVWNKSKEAWELMQNDPEALIKRYQL</sequence>
<feature type="short sequence motif" description="DGA/G" evidence="2">
    <location>
        <begin position="228"/>
        <end position="230"/>
    </location>
</feature>
<evidence type="ECO:0000256" key="2">
    <source>
        <dbReference type="PROSITE-ProRule" id="PRU01161"/>
    </source>
</evidence>
<name>A0AAU8JNX5_9CYAN</name>
<feature type="domain" description="PNPLA" evidence="4">
    <location>
        <begin position="14"/>
        <end position="241"/>
    </location>
</feature>
<dbReference type="InterPro" id="IPR016035">
    <property type="entry name" value="Acyl_Trfase/lysoPLipase"/>
</dbReference>
<dbReference type="AlphaFoldDB" id="A0AAU8JNX5"/>